<dbReference type="EMBL" id="OU466862">
    <property type="protein sequence ID" value="CAH2071753.1"/>
    <property type="molecule type" value="Genomic_DNA"/>
</dbReference>
<name>A0AAU9SW79_THLAR</name>
<dbReference type="PANTHER" id="PTHR31286:SF167">
    <property type="entry name" value="OS09G0268800 PROTEIN"/>
    <property type="match status" value="1"/>
</dbReference>
<dbReference type="InterPro" id="IPR025836">
    <property type="entry name" value="Zn_knuckle_CX2CX4HX4C"/>
</dbReference>
<dbReference type="Pfam" id="PF14392">
    <property type="entry name" value="zf-CCHC_4"/>
    <property type="match status" value="1"/>
</dbReference>
<sequence>MEPSEHHLLTILENAPYTFKGWMVVIDRWNRRELPTFLKIIPFWIRIEHLPNIYRREQIVKSIGSKLGQVEEVEITEPTAIRPAEVWVKVRFNITLARAVQLRSNEPLVELEFRYDILQKFCTNCGSLKHSFDVCPHPPNPETQSLQDSSVDTIPPSSALTTGQPTALCPSEVTSSIPMLPSLPMLQPASPGQAETSSHMELMCNYYLGLARIIDFSFFTLIFIAKVDTSCSVMTIGGSINGKSAKCRVALSRWKSTNIQNSQKKIMEL</sequence>
<proteinExistence type="predicted"/>
<evidence type="ECO:0000313" key="3">
    <source>
        <dbReference type="EMBL" id="CAH2071753.1"/>
    </source>
</evidence>
<keyword evidence="4" id="KW-1185">Reference proteome</keyword>
<protein>
    <recommendedName>
        <fullName evidence="2">Zinc knuckle CX2CX4HX4C domain-containing protein</fullName>
    </recommendedName>
</protein>
<evidence type="ECO:0000313" key="4">
    <source>
        <dbReference type="Proteomes" id="UP000836841"/>
    </source>
</evidence>
<accession>A0AAU9SW79</accession>
<evidence type="ECO:0000259" key="2">
    <source>
        <dbReference type="Pfam" id="PF14392"/>
    </source>
</evidence>
<organism evidence="3 4">
    <name type="scientific">Thlaspi arvense</name>
    <name type="common">Field penny-cress</name>
    <dbReference type="NCBI Taxonomy" id="13288"/>
    <lineage>
        <taxon>Eukaryota</taxon>
        <taxon>Viridiplantae</taxon>
        <taxon>Streptophyta</taxon>
        <taxon>Embryophyta</taxon>
        <taxon>Tracheophyta</taxon>
        <taxon>Spermatophyta</taxon>
        <taxon>Magnoliopsida</taxon>
        <taxon>eudicotyledons</taxon>
        <taxon>Gunneridae</taxon>
        <taxon>Pentapetalae</taxon>
        <taxon>rosids</taxon>
        <taxon>malvids</taxon>
        <taxon>Brassicales</taxon>
        <taxon>Brassicaceae</taxon>
        <taxon>Thlaspideae</taxon>
        <taxon>Thlaspi</taxon>
    </lineage>
</organism>
<dbReference type="InterPro" id="IPR040256">
    <property type="entry name" value="At4g02000-like"/>
</dbReference>
<dbReference type="PANTHER" id="PTHR31286">
    <property type="entry name" value="GLYCINE-RICH CELL WALL STRUCTURAL PROTEIN 1.8-LIKE"/>
    <property type="match status" value="1"/>
</dbReference>
<feature type="compositionally biased region" description="Polar residues" evidence="1">
    <location>
        <begin position="142"/>
        <end position="165"/>
    </location>
</feature>
<dbReference type="Proteomes" id="UP000836841">
    <property type="component" value="Chromosome 6"/>
</dbReference>
<feature type="region of interest" description="Disordered" evidence="1">
    <location>
        <begin position="139"/>
        <end position="165"/>
    </location>
</feature>
<gene>
    <name evidence="3" type="ORF">TAV2_LOCUS20979</name>
</gene>
<dbReference type="AlphaFoldDB" id="A0AAU9SW79"/>
<feature type="domain" description="Zinc knuckle CX2CX4HX4C" evidence="2">
    <location>
        <begin position="97"/>
        <end position="136"/>
    </location>
</feature>
<reference evidence="3 4" key="1">
    <citation type="submission" date="2022-03" db="EMBL/GenBank/DDBJ databases">
        <authorList>
            <person name="Nunn A."/>
            <person name="Chopra R."/>
            <person name="Nunn A."/>
            <person name="Contreras Garrido A."/>
        </authorList>
    </citation>
    <scope>NUCLEOTIDE SEQUENCE [LARGE SCALE GENOMIC DNA]</scope>
</reference>
<evidence type="ECO:0000256" key="1">
    <source>
        <dbReference type="SAM" id="MobiDB-lite"/>
    </source>
</evidence>